<dbReference type="Pfam" id="PF02617">
    <property type="entry name" value="ClpS"/>
    <property type="match status" value="1"/>
</dbReference>
<dbReference type="RefSeq" id="WP_378263797.1">
    <property type="nucleotide sequence ID" value="NZ_JBHSIT010000015.1"/>
</dbReference>
<feature type="domain" description="Adaptor protein ClpS core" evidence="2">
    <location>
        <begin position="22"/>
        <end position="93"/>
    </location>
</feature>
<dbReference type="GO" id="GO:0006508">
    <property type="term" value="P:proteolysis"/>
    <property type="evidence" value="ECO:0007669"/>
    <property type="project" value="UniProtKB-KW"/>
</dbReference>
<dbReference type="Proteomes" id="UP001595872">
    <property type="component" value="Unassembled WGS sequence"/>
</dbReference>
<comment type="function">
    <text evidence="1">Involved in the modulation of the specificity of the ClpAP-mediated ATP-dependent protein degradation.</text>
</comment>
<reference evidence="4" key="1">
    <citation type="journal article" date="2019" name="Int. J. Syst. Evol. Microbiol.">
        <title>The Global Catalogue of Microorganisms (GCM) 10K type strain sequencing project: providing services to taxonomists for standard genome sequencing and annotation.</title>
        <authorList>
            <consortium name="The Broad Institute Genomics Platform"/>
            <consortium name="The Broad Institute Genome Sequencing Center for Infectious Disease"/>
            <person name="Wu L."/>
            <person name="Ma J."/>
        </authorList>
    </citation>
    <scope>NUCLEOTIDE SEQUENCE [LARGE SCALE GENOMIC DNA]</scope>
    <source>
        <strain evidence="4">KLKA75</strain>
    </source>
</reference>
<dbReference type="HAMAP" id="MF_00302">
    <property type="entry name" value="ClpS"/>
    <property type="match status" value="1"/>
</dbReference>
<evidence type="ECO:0000313" key="4">
    <source>
        <dbReference type="Proteomes" id="UP001595872"/>
    </source>
</evidence>
<comment type="subunit">
    <text evidence="1">Binds to the N-terminal domain of the chaperone ClpA.</text>
</comment>
<dbReference type="InterPro" id="IPR022935">
    <property type="entry name" value="ClpS"/>
</dbReference>
<comment type="caution">
    <text evidence="3">The sequence shown here is derived from an EMBL/GenBank/DDBJ whole genome shotgun (WGS) entry which is preliminary data.</text>
</comment>
<sequence>MSSAPAPVELDRPDIAEDVGSDRPWLAIVWNDPINLMSYVTYVFQTVFGYPKAKAEKLMMDVHHKGRAVVASGTREEMERDVEVLHSYGLWATVKRDD</sequence>
<accession>A0ABV9UC14</accession>
<keyword evidence="3" id="KW-0378">Hydrolase</keyword>
<dbReference type="GO" id="GO:0008233">
    <property type="term" value="F:peptidase activity"/>
    <property type="evidence" value="ECO:0007669"/>
    <property type="project" value="UniProtKB-KW"/>
</dbReference>
<dbReference type="EMBL" id="JBHSIT010000015">
    <property type="protein sequence ID" value="MFC4913155.1"/>
    <property type="molecule type" value="Genomic_DNA"/>
</dbReference>
<dbReference type="Gene3D" id="3.30.1390.10">
    <property type="match status" value="1"/>
</dbReference>
<evidence type="ECO:0000313" key="3">
    <source>
        <dbReference type="EMBL" id="MFC4913155.1"/>
    </source>
</evidence>
<organism evidence="3 4">
    <name type="scientific">Actinomadura gamaensis</name>
    <dbReference type="NCBI Taxonomy" id="1763541"/>
    <lineage>
        <taxon>Bacteria</taxon>
        <taxon>Bacillati</taxon>
        <taxon>Actinomycetota</taxon>
        <taxon>Actinomycetes</taxon>
        <taxon>Streptosporangiales</taxon>
        <taxon>Thermomonosporaceae</taxon>
        <taxon>Actinomadura</taxon>
    </lineage>
</organism>
<name>A0ABV9UC14_9ACTN</name>
<protein>
    <recommendedName>
        <fullName evidence="1">ATP-dependent Clp protease adapter protein ClpS</fullName>
    </recommendedName>
</protein>
<evidence type="ECO:0000259" key="2">
    <source>
        <dbReference type="Pfam" id="PF02617"/>
    </source>
</evidence>
<dbReference type="NCBIfam" id="NF000668">
    <property type="entry name" value="PRK00033.1-1"/>
    <property type="match status" value="1"/>
</dbReference>
<dbReference type="InterPro" id="IPR003769">
    <property type="entry name" value="ClpS_core"/>
</dbReference>
<comment type="similarity">
    <text evidence="1">Belongs to the ClpS family.</text>
</comment>
<gene>
    <name evidence="1 3" type="primary">clpS</name>
    <name evidence="3" type="ORF">ACFPCY_38065</name>
</gene>
<dbReference type="InterPro" id="IPR014719">
    <property type="entry name" value="Ribosomal_bL12_C/ClpS-like"/>
</dbReference>
<dbReference type="SUPFAM" id="SSF54736">
    <property type="entry name" value="ClpS-like"/>
    <property type="match status" value="1"/>
</dbReference>
<keyword evidence="3" id="KW-0645">Protease</keyword>
<keyword evidence="4" id="KW-1185">Reference proteome</keyword>
<evidence type="ECO:0000256" key="1">
    <source>
        <dbReference type="HAMAP-Rule" id="MF_00302"/>
    </source>
</evidence>
<proteinExistence type="inferred from homology"/>